<dbReference type="Proteomes" id="UP000059680">
    <property type="component" value="Chromosome 5"/>
</dbReference>
<keyword evidence="3" id="KW-1185">Reference proteome</keyword>
<evidence type="ECO:0000256" key="1">
    <source>
        <dbReference type="SAM" id="MobiDB-lite"/>
    </source>
</evidence>
<evidence type="ECO:0000313" key="2">
    <source>
        <dbReference type="EMBL" id="BAS95557.1"/>
    </source>
</evidence>
<reference evidence="2 3" key="3">
    <citation type="journal article" date="2013" name="Rice">
        <title>Improvement of the Oryza sativa Nipponbare reference genome using next generation sequence and optical map data.</title>
        <authorList>
            <person name="Kawahara Y."/>
            <person name="de la Bastide M."/>
            <person name="Hamilton J.P."/>
            <person name="Kanamori H."/>
            <person name="McCombie W.R."/>
            <person name="Ouyang S."/>
            <person name="Schwartz D.C."/>
            <person name="Tanaka T."/>
            <person name="Wu J."/>
            <person name="Zhou S."/>
            <person name="Childs K.L."/>
            <person name="Davidson R.M."/>
            <person name="Lin H."/>
            <person name="Quesada-Ocampo L."/>
            <person name="Vaillancourt B."/>
            <person name="Sakai H."/>
            <person name="Lee S.S."/>
            <person name="Kim J."/>
            <person name="Numa H."/>
            <person name="Itoh T."/>
            <person name="Buell C.R."/>
            <person name="Matsumoto T."/>
        </authorList>
    </citation>
    <scope>NUCLEOTIDE SEQUENCE [LARGE SCALE GENOMIC DNA]</scope>
    <source>
        <strain evidence="3">cv. Nipponbare</strain>
    </source>
</reference>
<feature type="region of interest" description="Disordered" evidence="1">
    <location>
        <begin position="92"/>
        <end position="114"/>
    </location>
</feature>
<dbReference type="EMBL" id="AP014961">
    <property type="protein sequence ID" value="BAS95557.1"/>
    <property type="molecule type" value="Genomic_DNA"/>
</dbReference>
<sequence>MNDDTYAPRCRDSLQWAMALAMPSCFSRRESSRPDGAAAAELDADRLVAADADRLFRRRRSPLASPAARGAVLLNRLEILVRYRRMTSLDGGALLGSATSSPSSSAGDSMNRRRDRALHELRAKLWRPP</sequence>
<dbReference type="Gramene" id="Os05t0584450-00">
    <property type="protein sequence ID" value="Os05t0584450-00"/>
    <property type="gene ID" value="Os05g0584450"/>
</dbReference>
<feature type="compositionally biased region" description="Low complexity" evidence="1">
    <location>
        <begin position="92"/>
        <end position="109"/>
    </location>
</feature>
<evidence type="ECO:0000313" key="3">
    <source>
        <dbReference type="Proteomes" id="UP000059680"/>
    </source>
</evidence>
<organism evidence="2 3">
    <name type="scientific">Oryza sativa subsp. japonica</name>
    <name type="common">Rice</name>
    <dbReference type="NCBI Taxonomy" id="39947"/>
    <lineage>
        <taxon>Eukaryota</taxon>
        <taxon>Viridiplantae</taxon>
        <taxon>Streptophyta</taxon>
        <taxon>Embryophyta</taxon>
        <taxon>Tracheophyta</taxon>
        <taxon>Spermatophyta</taxon>
        <taxon>Magnoliopsida</taxon>
        <taxon>Liliopsida</taxon>
        <taxon>Poales</taxon>
        <taxon>Poaceae</taxon>
        <taxon>BOP clade</taxon>
        <taxon>Oryzoideae</taxon>
        <taxon>Oryzeae</taxon>
        <taxon>Oryzinae</taxon>
        <taxon>Oryza</taxon>
        <taxon>Oryza sativa</taxon>
    </lineage>
</organism>
<protein>
    <submittedName>
        <fullName evidence="2">Os05g0584450 protein</fullName>
    </submittedName>
</protein>
<accession>A0A0P0WQV6</accession>
<dbReference type="InParanoid" id="A0A0P0WQV6"/>
<dbReference type="AlphaFoldDB" id="A0A0P0WQV6"/>
<reference evidence="2 3" key="2">
    <citation type="journal article" date="2013" name="Plant Cell Physiol.">
        <title>Rice Annotation Project Database (RAP-DB): an integrative and interactive database for rice genomics.</title>
        <authorList>
            <person name="Sakai H."/>
            <person name="Lee S.S."/>
            <person name="Tanaka T."/>
            <person name="Numa H."/>
            <person name="Kim J."/>
            <person name="Kawahara Y."/>
            <person name="Wakimoto H."/>
            <person name="Yang C.C."/>
            <person name="Iwamoto M."/>
            <person name="Abe T."/>
            <person name="Yamada Y."/>
            <person name="Muto A."/>
            <person name="Inokuchi H."/>
            <person name="Ikemura T."/>
            <person name="Matsumoto T."/>
            <person name="Sasaki T."/>
            <person name="Itoh T."/>
        </authorList>
    </citation>
    <scope>NUCLEOTIDE SEQUENCE [LARGE SCALE GENOMIC DNA]</scope>
    <source>
        <strain evidence="3">cv. Nipponbare</strain>
    </source>
</reference>
<gene>
    <name evidence="2" type="ordered locus">Os05g0584450</name>
    <name evidence="2" type="ORF">OSNPB_050584450</name>
</gene>
<name>A0A0P0WQV6_ORYSJ</name>
<reference evidence="3" key="1">
    <citation type="journal article" date="2005" name="Nature">
        <title>The map-based sequence of the rice genome.</title>
        <authorList>
            <consortium name="International rice genome sequencing project (IRGSP)"/>
            <person name="Matsumoto T."/>
            <person name="Wu J."/>
            <person name="Kanamori H."/>
            <person name="Katayose Y."/>
            <person name="Fujisawa M."/>
            <person name="Namiki N."/>
            <person name="Mizuno H."/>
            <person name="Yamamoto K."/>
            <person name="Antonio B.A."/>
            <person name="Baba T."/>
            <person name="Sakata K."/>
            <person name="Nagamura Y."/>
            <person name="Aoki H."/>
            <person name="Arikawa K."/>
            <person name="Arita K."/>
            <person name="Bito T."/>
            <person name="Chiden Y."/>
            <person name="Fujitsuka N."/>
            <person name="Fukunaka R."/>
            <person name="Hamada M."/>
            <person name="Harada C."/>
            <person name="Hayashi A."/>
            <person name="Hijishita S."/>
            <person name="Honda M."/>
            <person name="Hosokawa S."/>
            <person name="Ichikawa Y."/>
            <person name="Idonuma A."/>
            <person name="Iijima M."/>
            <person name="Ikeda M."/>
            <person name="Ikeno M."/>
            <person name="Ito K."/>
            <person name="Ito S."/>
            <person name="Ito T."/>
            <person name="Ito Y."/>
            <person name="Ito Y."/>
            <person name="Iwabuchi A."/>
            <person name="Kamiya K."/>
            <person name="Karasawa W."/>
            <person name="Kurita K."/>
            <person name="Katagiri S."/>
            <person name="Kikuta A."/>
            <person name="Kobayashi H."/>
            <person name="Kobayashi N."/>
            <person name="Machita K."/>
            <person name="Maehara T."/>
            <person name="Masukawa M."/>
            <person name="Mizubayashi T."/>
            <person name="Mukai Y."/>
            <person name="Nagasaki H."/>
            <person name="Nagata Y."/>
            <person name="Naito S."/>
            <person name="Nakashima M."/>
            <person name="Nakama Y."/>
            <person name="Nakamichi Y."/>
            <person name="Nakamura M."/>
            <person name="Meguro A."/>
            <person name="Negishi M."/>
            <person name="Ohta I."/>
            <person name="Ohta T."/>
            <person name="Okamoto M."/>
            <person name="Ono N."/>
            <person name="Saji S."/>
            <person name="Sakaguchi M."/>
            <person name="Sakai K."/>
            <person name="Shibata M."/>
            <person name="Shimokawa T."/>
            <person name="Song J."/>
            <person name="Takazaki Y."/>
            <person name="Terasawa K."/>
            <person name="Tsugane M."/>
            <person name="Tsuji K."/>
            <person name="Ueda S."/>
            <person name="Waki K."/>
            <person name="Yamagata H."/>
            <person name="Yamamoto M."/>
            <person name="Yamamoto S."/>
            <person name="Yamane H."/>
            <person name="Yoshiki S."/>
            <person name="Yoshihara R."/>
            <person name="Yukawa K."/>
            <person name="Zhong H."/>
            <person name="Yano M."/>
            <person name="Yuan Q."/>
            <person name="Ouyang S."/>
            <person name="Liu J."/>
            <person name="Jones K.M."/>
            <person name="Gansberger K."/>
            <person name="Moffat K."/>
            <person name="Hill J."/>
            <person name="Bera J."/>
            <person name="Fadrosh D."/>
            <person name="Jin S."/>
            <person name="Johri S."/>
            <person name="Kim M."/>
            <person name="Overton L."/>
            <person name="Reardon M."/>
            <person name="Tsitrin T."/>
            <person name="Vuong H."/>
            <person name="Weaver B."/>
            <person name="Ciecko A."/>
            <person name="Tallon L."/>
            <person name="Jackson J."/>
            <person name="Pai G."/>
            <person name="Aken S.V."/>
            <person name="Utterback T."/>
            <person name="Reidmuller S."/>
            <person name="Feldblyum T."/>
            <person name="Hsiao J."/>
            <person name="Zismann V."/>
            <person name="Iobst S."/>
            <person name="de Vazeille A.R."/>
            <person name="Buell C.R."/>
            <person name="Ying K."/>
            <person name="Li Y."/>
            <person name="Lu T."/>
            <person name="Huang Y."/>
            <person name="Zhao Q."/>
            <person name="Feng Q."/>
            <person name="Zhang L."/>
            <person name="Zhu J."/>
            <person name="Weng Q."/>
            <person name="Mu J."/>
            <person name="Lu Y."/>
            <person name="Fan D."/>
            <person name="Liu Y."/>
            <person name="Guan J."/>
            <person name="Zhang Y."/>
            <person name="Yu S."/>
            <person name="Liu X."/>
            <person name="Zhang Y."/>
            <person name="Hong G."/>
            <person name="Han B."/>
            <person name="Choisne N."/>
            <person name="Demange N."/>
            <person name="Orjeda G."/>
            <person name="Samain S."/>
            <person name="Cattolico L."/>
            <person name="Pelletier E."/>
            <person name="Couloux A."/>
            <person name="Segurens B."/>
            <person name="Wincker P."/>
            <person name="D'Hont A."/>
            <person name="Scarpelli C."/>
            <person name="Weissenbach J."/>
            <person name="Salanoubat M."/>
            <person name="Quetier F."/>
            <person name="Yu Y."/>
            <person name="Kim H.R."/>
            <person name="Rambo T."/>
            <person name="Currie J."/>
            <person name="Collura K."/>
            <person name="Luo M."/>
            <person name="Yang T."/>
            <person name="Ammiraju J.S.S."/>
            <person name="Engler F."/>
            <person name="Soderlund C."/>
            <person name="Wing R.A."/>
            <person name="Palmer L.E."/>
            <person name="de la Bastide M."/>
            <person name="Spiegel L."/>
            <person name="Nascimento L."/>
            <person name="Zutavern T."/>
            <person name="O'Shaughnessy A."/>
            <person name="Dike S."/>
            <person name="Dedhia N."/>
            <person name="Preston R."/>
            <person name="Balija V."/>
            <person name="McCombie W.R."/>
            <person name="Chow T."/>
            <person name="Chen H."/>
            <person name="Chung M."/>
            <person name="Chen C."/>
            <person name="Shaw J."/>
            <person name="Wu H."/>
            <person name="Hsiao K."/>
            <person name="Chao Y."/>
            <person name="Chu M."/>
            <person name="Cheng C."/>
            <person name="Hour A."/>
            <person name="Lee P."/>
            <person name="Lin S."/>
            <person name="Lin Y."/>
            <person name="Liou J."/>
            <person name="Liu S."/>
            <person name="Hsing Y."/>
            <person name="Raghuvanshi S."/>
            <person name="Mohanty A."/>
            <person name="Bharti A.K."/>
            <person name="Gaur A."/>
            <person name="Gupta V."/>
            <person name="Kumar D."/>
            <person name="Ravi V."/>
            <person name="Vij S."/>
            <person name="Kapur A."/>
            <person name="Khurana P."/>
            <person name="Khurana P."/>
            <person name="Khurana J.P."/>
            <person name="Tyagi A.K."/>
            <person name="Gaikwad K."/>
            <person name="Singh A."/>
            <person name="Dalal V."/>
            <person name="Srivastava S."/>
            <person name="Dixit A."/>
            <person name="Pal A.K."/>
            <person name="Ghazi I.A."/>
            <person name="Yadav M."/>
            <person name="Pandit A."/>
            <person name="Bhargava A."/>
            <person name="Sureshbabu K."/>
            <person name="Batra K."/>
            <person name="Sharma T.R."/>
            <person name="Mohapatra T."/>
            <person name="Singh N.K."/>
            <person name="Messing J."/>
            <person name="Nelson A.B."/>
            <person name="Fuks G."/>
            <person name="Kavchok S."/>
            <person name="Keizer G."/>
            <person name="Linton E."/>
            <person name="Llaca V."/>
            <person name="Song R."/>
            <person name="Tanyolac B."/>
            <person name="Young S."/>
            <person name="Ho-Il K."/>
            <person name="Hahn J.H."/>
            <person name="Sangsakoo G."/>
            <person name="Vanavichit A."/>
            <person name="de Mattos Luiz.A.T."/>
            <person name="Zimmer P.D."/>
            <person name="Malone G."/>
            <person name="Dellagostin O."/>
            <person name="de Oliveira A.C."/>
            <person name="Bevan M."/>
            <person name="Bancroft I."/>
            <person name="Minx P."/>
            <person name="Cordum H."/>
            <person name="Wilson R."/>
            <person name="Cheng Z."/>
            <person name="Jin W."/>
            <person name="Jiang J."/>
            <person name="Leong S.A."/>
            <person name="Iwama H."/>
            <person name="Gojobori T."/>
            <person name="Itoh T."/>
            <person name="Niimura Y."/>
            <person name="Fujii Y."/>
            <person name="Habara T."/>
            <person name="Sakai H."/>
            <person name="Sato Y."/>
            <person name="Wilson G."/>
            <person name="Kumar K."/>
            <person name="McCouch S."/>
            <person name="Juretic N."/>
            <person name="Hoen D."/>
            <person name="Wright S."/>
            <person name="Bruskiewich R."/>
            <person name="Bureau T."/>
            <person name="Miyao A."/>
            <person name="Hirochika H."/>
            <person name="Nishikawa T."/>
            <person name="Kadowaki K."/>
            <person name="Sugiura M."/>
            <person name="Burr B."/>
            <person name="Sasaki T."/>
        </authorList>
    </citation>
    <scope>NUCLEOTIDE SEQUENCE [LARGE SCALE GENOMIC DNA]</scope>
    <source>
        <strain evidence="3">cv. Nipponbare</strain>
    </source>
</reference>
<dbReference type="eggNOG" id="ENOG502R65N">
    <property type="taxonomic scope" value="Eukaryota"/>
</dbReference>
<proteinExistence type="predicted"/>
<dbReference type="PaxDb" id="39947-A0A0P0WQV6"/>